<gene>
    <name evidence="1" type="ORF">Zmor_005064</name>
</gene>
<reference evidence="1" key="1">
    <citation type="journal article" date="2023" name="G3 (Bethesda)">
        <title>Whole genome assemblies of Zophobas morio and Tenebrio molitor.</title>
        <authorList>
            <person name="Kaur S."/>
            <person name="Stinson S.A."/>
            <person name="diCenzo G.C."/>
        </authorList>
    </citation>
    <scope>NUCLEOTIDE SEQUENCE</scope>
    <source>
        <strain evidence="1">QUZm001</strain>
    </source>
</reference>
<evidence type="ECO:0000313" key="1">
    <source>
        <dbReference type="EMBL" id="KAJ3660625.1"/>
    </source>
</evidence>
<organism evidence="1 2">
    <name type="scientific">Zophobas morio</name>
    <dbReference type="NCBI Taxonomy" id="2755281"/>
    <lineage>
        <taxon>Eukaryota</taxon>
        <taxon>Metazoa</taxon>
        <taxon>Ecdysozoa</taxon>
        <taxon>Arthropoda</taxon>
        <taxon>Hexapoda</taxon>
        <taxon>Insecta</taxon>
        <taxon>Pterygota</taxon>
        <taxon>Neoptera</taxon>
        <taxon>Endopterygota</taxon>
        <taxon>Coleoptera</taxon>
        <taxon>Polyphaga</taxon>
        <taxon>Cucujiformia</taxon>
        <taxon>Tenebrionidae</taxon>
        <taxon>Zophobas</taxon>
    </lineage>
</organism>
<name>A0AA38IRG9_9CUCU</name>
<keyword evidence="2" id="KW-1185">Reference proteome</keyword>
<dbReference type="Proteomes" id="UP001168821">
    <property type="component" value="Unassembled WGS sequence"/>
</dbReference>
<dbReference type="AlphaFoldDB" id="A0AA38IRG9"/>
<protein>
    <submittedName>
        <fullName evidence="1">Uncharacterized protein</fullName>
    </submittedName>
</protein>
<proteinExistence type="predicted"/>
<accession>A0AA38IRG9</accession>
<dbReference type="EMBL" id="JALNTZ010000002">
    <property type="protein sequence ID" value="KAJ3660625.1"/>
    <property type="molecule type" value="Genomic_DNA"/>
</dbReference>
<comment type="caution">
    <text evidence="1">The sequence shown here is derived from an EMBL/GenBank/DDBJ whole genome shotgun (WGS) entry which is preliminary data.</text>
</comment>
<sequence length="178" mass="19593">MLRAPPPPPPSLYYVGMVTSDAPRAFDTRGANPPLPRPWPWTAIRRRCSTTRSYCNVTTHTGPQSNKQISINFLITGPAPRLFHLGKVAGKTTLLFALRSATNKLGKLRCLRLCNGGGWFNFIKMVWMHGGIFEEVVFVWWLGSSGKCQETSAVISPIFPGHCSIGVSTYLNSLLTSA</sequence>
<evidence type="ECO:0000313" key="2">
    <source>
        <dbReference type="Proteomes" id="UP001168821"/>
    </source>
</evidence>